<dbReference type="EMBL" id="CAMXCT030000650">
    <property type="protein sequence ID" value="CAL4768970.1"/>
    <property type="molecule type" value="Genomic_DNA"/>
</dbReference>
<sequence length="486" mass="54291">MGSKDSLKFEEGVKAVCGLQGSTPNSLLSSLPCELTFNSLRDSARRHSKQERQSPAAMHCVAWQSAVKHGFGCESIELTHEDWATPVGKGAVKSCIHSSLRTTASEMGISCEGLTKHRTNRQYTKPHVFTMRLDLLSTLSQVYKQSMGEESDRKAEVVDMHSKLWISKLFNTGTFVRQKGESENPTTACLVVRGGPHTVQCLQVEAAEIGYKVDPAKASFDDKIVVKIDSHEIALCQPAVNDQLVWKRTSGWMSLACYVADHSILQISASLLSSLCAKMRLQGHARLDHRHRVELFLRHLNRDEAYINETLAQLPETKRKKRKATEEDQELDPEHDPMDHLEGQSSDEEIMDVKVDLDEDRALEQKGPDDEAAASSHGQGAMDVEEVKDPKVDAKNGPKDSWNHVLTLAVFMLLVWNVRVLKGNSHQGCSATEKSHLLPIPFSKWCSPMAFGTKENSQEGYHLPKVTIFFLRKAPVAPSRKLKWFA</sequence>
<name>A0A9P1BYK8_9DINO</name>
<dbReference type="AlphaFoldDB" id="A0A9P1BYK8"/>
<dbReference type="EMBL" id="CAMXCT010000650">
    <property type="protein sequence ID" value="CAI3981658.1"/>
    <property type="molecule type" value="Genomic_DNA"/>
</dbReference>
<dbReference type="Proteomes" id="UP001152797">
    <property type="component" value="Unassembled WGS sequence"/>
</dbReference>
<gene>
    <name evidence="2" type="ORF">C1SCF055_LOCUS9427</name>
</gene>
<keyword evidence="4" id="KW-1185">Reference proteome</keyword>
<evidence type="ECO:0000256" key="1">
    <source>
        <dbReference type="SAM" id="MobiDB-lite"/>
    </source>
</evidence>
<feature type="region of interest" description="Disordered" evidence="1">
    <location>
        <begin position="365"/>
        <end position="396"/>
    </location>
</feature>
<feature type="compositionally biased region" description="Basic and acidic residues" evidence="1">
    <location>
        <begin position="385"/>
        <end position="396"/>
    </location>
</feature>
<feature type="compositionally biased region" description="Basic and acidic residues" evidence="1">
    <location>
        <begin position="332"/>
        <end position="342"/>
    </location>
</feature>
<reference evidence="2" key="1">
    <citation type="submission" date="2022-10" db="EMBL/GenBank/DDBJ databases">
        <authorList>
            <person name="Chen Y."/>
            <person name="Dougan E. K."/>
            <person name="Chan C."/>
            <person name="Rhodes N."/>
            <person name="Thang M."/>
        </authorList>
    </citation>
    <scope>NUCLEOTIDE SEQUENCE</scope>
</reference>
<comment type="caution">
    <text evidence="2">The sequence shown here is derived from an EMBL/GenBank/DDBJ whole genome shotgun (WGS) entry which is preliminary data.</text>
</comment>
<protein>
    <submittedName>
        <fullName evidence="2">Uncharacterized protein</fullName>
    </submittedName>
</protein>
<evidence type="ECO:0000313" key="3">
    <source>
        <dbReference type="EMBL" id="CAL4768970.1"/>
    </source>
</evidence>
<accession>A0A9P1BYK8</accession>
<proteinExistence type="predicted"/>
<feature type="region of interest" description="Disordered" evidence="1">
    <location>
        <begin position="317"/>
        <end position="348"/>
    </location>
</feature>
<dbReference type="EMBL" id="CAMXCT020000650">
    <property type="protein sequence ID" value="CAL1135033.1"/>
    <property type="molecule type" value="Genomic_DNA"/>
</dbReference>
<evidence type="ECO:0000313" key="2">
    <source>
        <dbReference type="EMBL" id="CAI3981658.1"/>
    </source>
</evidence>
<reference evidence="3 4" key="2">
    <citation type="submission" date="2024-05" db="EMBL/GenBank/DDBJ databases">
        <authorList>
            <person name="Chen Y."/>
            <person name="Shah S."/>
            <person name="Dougan E. K."/>
            <person name="Thang M."/>
            <person name="Chan C."/>
        </authorList>
    </citation>
    <scope>NUCLEOTIDE SEQUENCE [LARGE SCALE GENOMIC DNA]</scope>
</reference>
<organism evidence="2">
    <name type="scientific">Cladocopium goreaui</name>
    <dbReference type="NCBI Taxonomy" id="2562237"/>
    <lineage>
        <taxon>Eukaryota</taxon>
        <taxon>Sar</taxon>
        <taxon>Alveolata</taxon>
        <taxon>Dinophyceae</taxon>
        <taxon>Suessiales</taxon>
        <taxon>Symbiodiniaceae</taxon>
        <taxon>Cladocopium</taxon>
    </lineage>
</organism>
<dbReference type="OrthoDB" id="447902at2759"/>
<evidence type="ECO:0000313" key="4">
    <source>
        <dbReference type="Proteomes" id="UP001152797"/>
    </source>
</evidence>